<reference evidence="1" key="1">
    <citation type="journal article" date="2022" name="Front. Genet.">
        <title>Chromosome-Scale Assembly of the Dendrobium nobile Genome Provides Insights Into the Molecular Mechanism of the Biosynthesis of the Medicinal Active Ingredient of Dendrobium.</title>
        <authorList>
            <person name="Xu Q."/>
            <person name="Niu S.-C."/>
            <person name="Li K.-L."/>
            <person name="Zheng P.-J."/>
            <person name="Zhang X.-J."/>
            <person name="Jia Y."/>
            <person name="Liu Y."/>
            <person name="Niu Y.-X."/>
            <person name="Yu L.-H."/>
            <person name="Chen D.-F."/>
            <person name="Zhang G.-Q."/>
        </authorList>
    </citation>
    <scope>NUCLEOTIDE SEQUENCE</scope>
    <source>
        <tissue evidence="1">Leaf</tissue>
    </source>
</reference>
<evidence type="ECO:0000313" key="2">
    <source>
        <dbReference type="Proteomes" id="UP000829196"/>
    </source>
</evidence>
<name>A0A8T3B5Y5_DENNO</name>
<proteinExistence type="predicted"/>
<protein>
    <submittedName>
        <fullName evidence="1">Uncharacterized protein</fullName>
    </submittedName>
</protein>
<evidence type="ECO:0000313" key="1">
    <source>
        <dbReference type="EMBL" id="KAI0504415.1"/>
    </source>
</evidence>
<gene>
    <name evidence="1" type="ORF">KFK09_015367</name>
</gene>
<dbReference type="EMBL" id="JAGYWB010000011">
    <property type="protein sequence ID" value="KAI0504415.1"/>
    <property type="molecule type" value="Genomic_DNA"/>
</dbReference>
<keyword evidence="2" id="KW-1185">Reference proteome</keyword>
<organism evidence="1 2">
    <name type="scientific">Dendrobium nobile</name>
    <name type="common">Orchid</name>
    <dbReference type="NCBI Taxonomy" id="94219"/>
    <lineage>
        <taxon>Eukaryota</taxon>
        <taxon>Viridiplantae</taxon>
        <taxon>Streptophyta</taxon>
        <taxon>Embryophyta</taxon>
        <taxon>Tracheophyta</taxon>
        <taxon>Spermatophyta</taxon>
        <taxon>Magnoliopsida</taxon>
        <taxon>Liliopsida</taxon>
        <taxon>Asparagales</taxon>
        <taxon>Orchidaceae</taxon>
        <taxon>Epidendroideae</taxon>
        <taxon>Malaxideae</taxon>
        <taxon>Dendrobiinae</taxon>
        <taxon>Dendrobium</taxon>
    </lineage>
</organism>
<dbReference type="Proteomes" id="UP000829196">
    <property type="component" value="Unassembled WGS sequence"/>
</dbReference>
<dbReference type="AlphaFoldDB" id="A0A8T3B5Y5"/>
<accession>A0A8T3B5Y5</accession>
<sequence length="54" mass="6457">MRLTLPSPNSRDSDAISVDFRGFIRDFDDDTRFRINWDLKSHLTSLFFDLIHKQ</sequence>
<comment type="caution">
    <text evidence="1">The sequence shown here is derived from an EMBL/GenBank/DDBJ whole genome shotgun (WGS) entry which is preliminary data.</text>
</comment>